<dbReference type="SUPFAM" id="SSF52540">
    <property type="entry name" value="P-loop containing nucleoside triphosphate hydrolases"/>
    <property type="match status" value="1"/>
</dbReference>
<comment type="caution">
    <text evidence="1">The sequence shown here is derived from an EMBL/GenBank/DDBJ whole genome shotgun (WGS) entry which is preliminary data.</text>
</comment>
<dbReference type="Proteomes" id="UP000642829">
    <property type="component" value="Unassembled WGS sequence"/>
</dbReference>
<dbReference type="InterPro" id="IPR027417">
    <property type="entry name" value="P-loop_NTPase"/>
</dbReference>
<keyword evidence="2" id="KW-1185">Reference proteome</keyword>
<protein>
    <recommendedName>
        <fullName evidence="3">Polymerase/histidinol phosphatase N-terminal domain-containing protein</fullName>
    </recommendedName>
</protein>
<reference evidence="1" key="2">
    <citation type="submission" date="2020-09" db="EMBL/GenBank/DDBJ databases">
        <authorList>
            <person name="Sun Q."/>
            <person name="Kim S."/>
        </authorList>
    </citation>
    <scope>NUCLEOTIDE SEQUENCE</scope>
    <source>
        <strain evidence="1">KCTC 12870</strain>
    </source>
</reference>
<proteinExistence type="predicted"/>
<sequence>MSTSYSNWFRVDLHIHTDWSKKTKIGDYNGTFTVAKLHEKLTGNQVAVFSLTDHNIINIDAYKEYYSAYSEEQNPLLLVGVELDIILESSSTVTYHTLIIFNLCSADGAQRVHDALEQKYSERGLEATERVLTMTEVIEIFPDDDFFFIPHAGSNKSIITPYRENIRAAQQMIILMQSAMEKVKEQRRHEYNLRFNDILTEAFKNRNDHAYIEFSDNHCIEAYPCTGLGEDAVEHSFYYLKGRKSFETLRQAFIDPQSRIRSSQQFSSIRPSQRHLQALEIDPHGILAGQTVTFSPHLNVVIGGRSSGKSLFLSMLGQKIDSIQNRANTNYPIKTDRVKIRAVQDGGLTLQTSIEARRLTYIGQGEIVNYFEHGNLSRLANSTGASSDYETSKKAFAEHRQDLDSKVEDLLSAYKKSTLLSGEKFILHKSTLDHLFGDSFTFTWDDEKVREKCDFTDPINDAGENISDLLIQTEAFRDDPLFGFTSQEEDLIQSFIELVERKKTGLEKVSSDNASTLVFLQSVDQIVSSRNAELDEGARLKAEARIEVRELKSRVAERFQNLSDLNSTSREVSSFNYSKAEEIGLNNGINLVLEVEPIPGTTVQSLITDGIKDADNSKSLFLVLLDVLAGNCLIKHHGGNSAESLEKKILSQLEPIYDHLNSPSDHLNYADGETSKSKSPGYNSEKYLEIVLRSAETELIVIDQPEDNLGNAFIAERLVELIREIKFQKQVFLVTHNPSIVVHGDAENIIIATNENGIVTYSQVVIEDKSSQKVICKILDGGEYIFDKRSKKYNIERILREHEREK</sequence>
<dbReference type="AlphaFoldDB" id="A0A8J3GCC3"/>
<gene>
    <name evidence="1" type="ORF">GCM10007047_05930</name>
</gene>
<organism evidence="1 2">
    <name type="scientific">Cerasicoccus arenae</name>
    <dbReference type="NCBI Taxonomy" id="424488"/>
    <lineage>
        <taxon>Bacteria</taxon>
        <taxon>Pseudomonadati</taxon>
        <taxon>Verrucomicrobiota</taxon>
        <taxon>Opitutia</taxon>
        <taxon>Puniceicoccales</taxon>
        <taxon>Cerasicoccaceae</taxon>
        <taxon>Cerasicoccus</taxon>
    </lineage>
</organism>
<name>A0A8J3GCC3_9BACT</name>
<dbReference type="Gene3D" id="3.20.20.140">
    <property type="entry name" value="Metal-dependent hydrolases"/>
    <property type="match status" value="1"/>
</dbReference>
<reference evidence="1" key="1">
    <citation type="journal article" date="2014" name="Int. J. Syst. Evol. Microbiol.">
        <title>Complete genome sequence of Corynebacterium casei LMG S-19264T (=DSM 44701T), isolated from a smear-ripened cheese.</title>
        <authorList>
            <consortium name="US DOE Joint Genome Institute (JGI-PGF)"/>
            <person name="Walter F."/>
            <person name="Albersmeier A."/>
            <person name="Kalinowski J."/>
            <person name="Ruckert C."/>
        </authorList>
    </citation>
    <scope>NUCLEOTIDE SEQUENCE</scope>
    <source>
        <strain evidence="1">KCTC 12870</strain>
    </source>
</reference>
<evidence type="ECO:0000313" key="2">
    <source>
        <dbReference type="Proteomes" id="UP000642829"/>
    </source>
</evidence>
<accession>A0A8J3GCC3</accession>
<dbReference type="Gene3D" id="3.40.50.300">
    <property type="entry name" value="P-loop containing nucleotide triphosphate hydrolases"/>
    <property type="match status" value="1"/>
</dbReference>
<dbReference type="RefSeq" id="WP_189511705.1">
    <property type="nucleotide sequence ID" value="NZ_BMXG01000003.1"/>
</dbReference>
<evidence type="ECO:0008006" key="3">
    <source>
        <dbReference type="Google" id="ProtNLM"/>
    </source>
</evidence>
<dbReference type="InterPro" id="IPR016195">
    <property type="entry name" value="Pol/histidinol_Pase-like"/>
</dbReference>
<dbReference type="SUPFAM" id="SSF89550">
    <property type="entry name" value="PHP domain-like"/>
    <property type="match status" value="1"/>
</dbReference>
<dbReference type="EMBL" id="BMXG01000003">
    <property type="protein sequence ID" value="GHB93352.1"/>
    <property type="molecule type" value="Genomic_DNA"/>
</dbReference>
<evidence type="ECO:0000313" key="1">
    <source>
        <dbReference type="EMBL" id="GHB93352.1"/>
    </source>
</evidence>